<name>A0AAD1THG6_PELCU</name>
<evidence type="ECO:0000313" key="3">
    <source>
        <dbReference type="Proteomes" id="UP001295444"/>
    </source>
</evidence>
<sequence length="95" mass="10503">MEKEIFVSNLPESVTERETSTLPEHLEPVCVLKQDDVLCFAVVERIAPQSVSLEVEQQNGTIFNGHQLTVQSMSSDNEQQPDKSPALPGPMPVIN</sequence>
<dbReference type="Proteomes" id="UP001295444">
    <property type="component" value="Chromosome 13"/>
</dbReference>
<feature type="region of interest" description="Disordered" evidence="1">
    <location>
        <begin position="1"/>
        <end position="21"/>
    </location>
</feature>
<feature type="compositionally biased region" description="Polar residues" evidence="1">
    <location>
        <begin position="68"/>
        <end position="78"/>
    </location>
</feature>
<dbReference type="EMBL" id="OW240924">
    <property type="protein sequence ID" value="CAH2327307.1"/>
    <property type="molecule type" value="Genomic_DNA"/>
</dbReference>
<keyword evidence="3" id="KW-1185">Reference proteome</keyword>
<dbReference type="Gene3D" id="3.30.70.330">
    <property type="match status" value="1"/>
</dbReference>
<dbReference type="SUPFAM" id="SSF54928">
    <property type="entry name" value="RNA-binding domain, RBD"/>
    <property type="match status" value="1"/>
</dbReference>
<dbReference type="InterPro" id="IPR012677">
    <property type="entry name" value="Nucleotide-bd_a/b_plait_sf"/>
</dbReference>
<accession>A0AAD1THG6</accession>
<feature type="region of interest" description="Disordered" evidence="1">
    <location>
        <begin position="68"/>
        <end position="95"/>
    </location>
</feature>
<dbReference type="GO" id="GO:0003676">
    <property type="term" value="F:nucleic acid binding"/>
    <property type="evidence" value="ECO:0007669"/>
    <property type="project" value="InterPro"/>
</dbReference>
<dbReference type="InterPro" id="IPR035979">
    <property type="entry name" value="RBD_domain_sf"/>
</dbReference>
<proteinExistence type="predicted"/>
<evidence type="ECO:0000256" key="1">
    <source>
        <dbReference type="SAM" id="MobiDB-lite"/>
    </source>
</evidence>
<evidence type="ECO:0000313" key="2">
    <source>
        <dbReference type="EMBL" id="CAH2327307.1"/>
    </source>
</evidence>
<dbReference type="AlphaFoldDB" id="A0AAD1THG6"/>
<reference evidence="2" key="1">
    <citation type="submission" date="2022-03" db="EMBL/GenBank/DDBJ databases">
        <authorList>
            <person name="Alioto T."/>
            <person name="Alioto T."/>
            <person name="Gomez Garrido J."/>
        </authorList>
    </citation>
    <scope>NUCLEOTIDE SEQUENCE</scope>
</reference>
<protein>
    <submittedName>
        <fullName evidence="2">Tudor domain-containing 10 isoform X1</fullName>
    </submittedName>
</protein>
<organism evidence="2 3">
    <name type="scientific">Pelobates cultripes</name>
    <name type="common">Western spadefoot toad</name>
    <dbReference type="NCBI Taxonomy" id="61616"/>
    <lineage>
        <taxon>Eukaryota</taxon>
        <taxon>Metazoa</taxon>
        <taxon>Chordata</taxon>
        <taxon>Craniata</taxon>
        <taxon>Vertebrata</taxon>
        <taxon>Euteleostomi</taxon>
        <taxon>Amphibia</taxon>
        <taxon>Batrachia</taxon>
        <taxon>Anura</taxon>
        <taxon>Pelobatoidea</taxon>
        <taxon>Pelobatidae</taxon>
        <taxon>Pelobates</taxon>
    </lineage>
</organism>
<gene>
    <name evidence="2" type="ORF">PECUL_23A011425</name>
</gene>